<organism evidence="1 2">
    <name type="scientific">Chitinophaga silvatica</name>
    <dbReference type="NCBI Taxonomy" id="2282649"/>
    <lineage>
        <taxon>Bacteria</taxon>
        <taxon>Pseudomonadati</taxon>
        <taxon>Bacteroidota</taxon>
        <taxon>Chitinophagia</taxon>
        <taxon>Chitinophagales</taxon>
        <taxon>Chitinophagaceae</taxon>
        <taxon>Chitinophaga</taxon>
    </lineage>
</organism>
<sequence>MPLLFSRFRKEVKALFSFLLKERHAIMLDELNDSKNNNWEPDRNLDVFLRFHARIKTENEKAEFKKNLVEGYTLLLALASHPWEKEDILKKPPVENTDKKIDNEE</sequence>
<dbReference type="Proteomes" id="UP000260644">
    <property type="component" value="Unassembled WGS sequence"/>
</dbReference>
<name>A0A3E1Y744_9BACT</name>
<reference evidence="1 2" key="1">
    <citation type="submission" date="2018-07" db="EMBL/GenBank/DDBJ databases">
        <title>Chitinophaga K2CV101002-2 sp. nov., isolated from a monsoon evergreen broad-leaved forest soil.</title>
        <authorList>
            <person name="Lv Y."/>
        </authorList>
    </citation>
    <scope>NUCLEOTIDE SEQUENCE [LARGE SCALE GENOMIC DNA]</scope>
    <source>
        <strain evidence="1 2">GDMCC 1.1288</strain>
    </source>
</reference>
<keyword evidence="2" id="KW-1185">Reference proteome</keyword>
<dbReference type="EMBL" id="QPMM01000010">
    <property type="protein sequence ID" value="RFS20708.1"/>
    <property type="molecule type" value="Genomic_DNA"/>
</dbReference>
<dbReference type="RefSeq" id="WP_116977426.1">
    <property type="nucleotide sequence ID" value="NZ_QPMM01000010.1"/>
</dbReference>
<protein>
    <submittedName>
        <fullName evidence="1">Uncharacterized protein</fullName>
    </submittedName>
</protein>
<gene>
    <name evidence="1" type="ORF">DVR12_19310</name>
</gene>
<comment type="caution">
    <text evidence="1">The sequence shown here is derived from an EMBL/GenBank/DDBJ whole genome shotgun (WGS) entry which is preliminary data.</text>
</comment>
<accession>A0A3E1Y744</accession>
<evidence type="ECO:0000313" key="1">
    <source>
        <dbReference type="EMBL" id="RFS20708.1"/>
    </source>
</evidence>
<evidence type="ECO:0000313" key="2">
    <source>
        <dbReference type="Proteomes" id="UP000260644"/>
    </source>
</evidence>
<dbReference type="AlphaFoldDB" id="A0A3E1Y744"/>
<proteinExistence type="predicted"/>